<evidence type="ECO:0000256" key="1">
    <source>
        <dbReference type="ARBA" id="ARBA00022553"/>
    </source>
</evidence>
<dbReference type="EMBL" id="JACCJB010000023">
    <property type="protein sequence ID" value="KAF6218175.1"/>
    <property type="molecule type" value="Genomic_DNA"/>
</dbReference>
<dbReference type="PROSITE" id="PS50800">
    <property type="entry name" value="SAP"/>
    <property type="match status" value="1"/>
</dbReference>
<dbReference type="SMART" id="SM00513">
    <property type="entry name" value="SAP"/>
    <property type="match status" value="2"/>
</dbReference>
<evidence type="ECO:0000259" key="3">
    <source>
        <dbReference type="PROSITE" id="PS50800"/>
    </source>
</evidence>
<dbReference type="InterPro" id="IPR003034">
    <property type="entry name" value="SAP_dom"/>
</dbReference>
<protein>
    <recommendedName>
        <fullName evidence="3">SAP domain-containing protein</fullName>
    </recommendedName>
</protein>
<dbReference type="InterPro" id="IPR036361">
    <property type="entry name" value="SAP_dom_sf"/>
</dbReference>
<gene>
    <name evidence="4" type="ORF">HO133_006134</name>
</gene>
<dbReference type="RefSeq" id="XP_037147610.1">
    <property type="nucleotide sequence ID" value="XM_037297036.1"/>
</dbReference>
<dbReference type="Proteomes" id="UP000593566">
    <property type="component" value="Unassembled WGS sequence"/>
</dbReference>
<dbReference type="GO" id="GO:0016973">
    <property type="term" value="P:poly(A)+ mRNA export from nucleus"/>
    <property type="evidence" value="ECO:0007669"/>
    <property type="project" value="TreeGrafter"/>
</dbReference>
<dbReference type="GO" id="GO:0005634">
    <property type="term" value="C:nucleus"/>
    <property type="evidence" value="ECO:0007669"/>
    <property type="project" value="TreeGrafter"/>
</dbReference>
<evidence type="ECO:0000313" key="5">
    <source>
        <dbReference type="Proteomes" id="UP000593566"/>
    </source>
</evidence>
<evidence type="ECO:0000313" key="4">
    <source>
        <dbReference type="EMBL" id="KAF6218175.1"/>
    </source>
</evidence>
<dbReference type="AlphaFoldDB" id="A0A8H6C729"/>
<dbReference type="GeneID" id="59334538"/>
<reference evidence="4 5" key="1">
    <citation type="journal article" date="2020" name="Genomics">
        <title>Complete, high-quality genomes from long-read metagenomic sequencing of two wolf lichen thalli reveals enigmatic genome architecture.</title>
        <authorList>
            <person name="McKenzie S.K."/>
            <person name="Walston R.F."/>
            <person name="Allen J.L."/>
        </authorList>
    </citation>
    <scope>NUCLEOTIDE SEQUENCE [LARGE SCALE GENOMIC DNA]</scope>
    <source>
        <strain evidence="4">WasteWater1</strain>
    </source>
</reference>
<comment type="similarity">
    <text evidence="2">Belongs to the SAP domain-containing ribonucleoprotein family.</text>
</comment>
<keyword evidence="1" id="KW-0597">Phosphoprotein</keyword>
<name>A0A8H6C729_9LECA</name>
<evidence type="ECO:0000256" key="2">
    <source>
        <dbReference type="ARBA" id="ARBA00046328"/>
    </source>
</evidence>
<feature type="domain" description="SAP" evidence="3">
    <location>
        <begin position="94"/>
        <end position="128"/>
    </location>
</feature>
<dbReference type="InterPro" id="IPR052240">
    <property type="entry name" value="SAP_domain_ribonucleoprotein"/>
</dbReference>
<dbReference type="PANTHER" id="PTHR46551:SF1">
    <property type="entry name" value="SAP DOMAIN-CONTAINING RIBONUCLEOPROTEIN"/>
    <property type="match status" value="1"/>
</dbReference>
<comment type="caution">
    <text evidence="4">The sequence shown here is derived from an EMBL/GenBank/DDBJ whole genome shotgun (WGS) entry which is preliminary data.</text>
</comment>
<dbReference type="SUPFAM" id="SSF68906">
    <property type="entry name" value="SAP domain"/>
    <property type="match status" value="1"/>
</dbReference>
<dbReference type="PANTHER" id="PTHR46551">
    <property type="entry name" value="SAP DOMAIN-CONTAINING RIBONUCLEOPROTEIN"/>
    <property type="match status" value="1"/>
</dbReference>
<accession>A0A8H6C729</accession>
<organism evidence="4 5">
    <name type="scientific">Letharia lupina</name>
    <dbReference type="NCBI Taxonomy" id="560253"/>
    <lineage>
        <taxon>Eukaryota</taxon>
        <taxon>Fungi</taxon>
        <taxon>Dikarya</taxon>
        <taxon>Ascomycota</taxon>
        <taxon>Pezizomycotina</taxon>
        <taxon>Lecanoromycetes</taxon>
        <taxon>OSLEUM clade</taxon>
        <taxon>Lecanoromycetidae</taxon>
        <taxon>Lecanorales</taxon>
        <taxon>Lecanorineae</taxon>
        <taxon>Parmeliaceae</taxon>
        <taxon>Letharia</taxon>
    </lineage>
</organism>
<proteinExistence type="inferred from homology"/>
<dbReference type="Gene3D" id="1.10.720.30">
    <property type="entry name" value="SAP domain"/>
    <property type="match status" value="1"/>
</dbReference>
<keyword evidence="5" id="KW-1185">Reference proteome</keyword>
<sequence length="319" mass="36284">MPFRHQPVTKPIRTKYDKLKVDILRGLLALRVLPTTGKKADLTMRLFQDDNNNERLAALRALWQQPAVVKPSSDPDPGQGPSLCYPRQNHTSYYESISIAQLVYHLHERALSVHGDQEDLVKRLRDYDWDGSDSGYSESDDEEEEDHTASFYHRTLTHQSLYDGKGLHPSILIGLRIQGFFYDAKKGLQLHCDRGCFNLTFCGWPWPTSVGLPLCHTDRIRLDKVLWNGLRSVQQLDEQGLNNSIGLDKGEKGENLLIVSAVIAVRKGMGGDYRVLGLQCEGMSTMGYVYADDREACRVKCPGRFVRFFDVAVDRRKDQ</sequence>